<dbReference type="GO" id="GO:0000139">
    <property type="term" value="C:Golgi membrane"/>
    <property type="evidence" value="ECO:0007669"/>
    <property type="project" value="UniProtKB-SubCell"/>
</dbReference>
<dbReference type="InterPro" id="IPR027359">
    <property type="entry name" value="Volt_channel_dom_sf"/>
</dbReference>
<keyword evidence="19" id="KW-0325">Glycoprotein</keyword>
<keyword evidence="17 24" id="KW-0472">Membrane</keyword>
<feature type="compositionally biased region" description="Low complexity" evidence="23">
    <location>
        <begin position="397"/>
        <end position="408"/>
    </location>
</feature>
<proteinExistence type="inferred from homology"/>
<dbReference type="PANTHER" id="PTHR10037">
    <property type="entry name" value="VOLTAGE-GATED CATION CHANNEL CALCIUM AND SODIUM"/>
    <property type="match status" value="1"/>
</dbReference>
<dbReference type="InterPro" id="IPR056834">
    <property type="entry name" value="ARM_TT21_C"/>
</dbReference>
<dbReference type="GO" id="GO:0046872">
    <property type="term" value="F:metal ion binding"/>
    <property type="evidence" value="ECO:0007669"/>
    <property type="project" value="UniProtKB-KW"/>
</dbReference>
<dbReference type="SUPFAM" id="SSF48452">
    <property type="entry name" value="TPR-like"/>
    <property type="match status" value="1"/>
</dbReference>
<comment type="pathway">
    <text evidence="4">Protein modification; protein glycosylation.</text>
</comment>
<dbReference type="InterPro" id="IPR043203">
    <property type="entry name" value="VGCC_Ca_Na"/>
</dbReference>
<feature type="compositionally biased region" description="Basic and acidic residues" evidence="23">
    <location>
        <begin position="423"/>
        <end position="441"/>
    </location>
</feature>
<dbReference type="FunFam" id="1.10.287.70:FF:000003">
    <property type="entry name" value="Sodium channel protein"/>
    <property type="match status" value="1"/>
</dbReference>
<dbReference type="InterPro" id="IPR001173">
    <property type="entry name" value="Glyco_trans_2-like"/>
</dbReference>
<feature type="domain" description="Ricin B lectin" evidence="25">
    <location>
        <begin position="1894"/>
        <end position="2018"/>
    </location>
</feature>
<evidence type="ECO:0000313" key="26">
    <source>
        <dbReference type="EMBL" id="RXM29034.1"/>
    </source>
</evidence>
<evidence type="ECO:0000256" key="2">
    <source>
        <dbReference type="ARBA" id="ARBA00004323"/>
    </source>
</evidence>
<sequence length="2018" mass="230310">MAQRLVPPGPESFHLFCRESLDAIEKRIAEEKAKKPKGDRRDNDDENGPKPNSDLEAGKSLPFIYGDTPKGMVSEPLEDLDPYYMNEKVCNRVCKPRQCFSSSNIQSIESFENYFCNPRYLTEFVDLGNVSALRTFRVLRALKTISVIPGLKTIVGALIQSVKKLSDVMILTVFCLSVFALIGLQLFMGNLRQKCIRWPPAESGSNLTFSLNSTMDVNGTVLNLTENAFNWTTYINDKTNYYFKNGHRDALLCGNGSDAGQCPEGFKCIKGGRNPDYGYTSFDTFGWAFLSLFRLMTQDFWENLYQQTLRAAGKTYMLFFVLVIFLGSFYLVNLILAVVAMAYDEQNQATLEEAEQKEAEFQAMLEQLKKQQEDAQAAAAAAANEYGEYSGGCGVTESSSEASKLSSKSAKERRNRRKKRKQKYEDEEKGDTDKFHKSESEDNIKRKGFGFSIDGNRLSYEKRYSSPDQSLLSIRGSLFSPRRYSKASLFSFRARRDVGSENDFADDEHSTFEDSESRRGSLFVPHMQERRNSTISQTSRSSRVMLPINGKMHCNVDCNGVVSLVGGPSGPTSPVGRLLPEATTTTETETKKKRSGSHQMSMDFLDEPTARQRALSVASILTNTMDELEESRQKCPPCWYKFANTYLIWDCSPNWLKIKTIVNLIVMDPFVDLAITICIVLNTLFMAMEHYPVTPEFDNVLSVGNLVFTGIFTAEMIFKICAMDPYYYFQEGWNIFDGIIVSLSLMELGLANVDGLSVLRSFRLLRVFKLAKSWPTLNMLIKIIGNSVGALGNLTLVLAIIVFIFAVVGMQLFGKNYRDCVCKIDENCELPRWHMFDFFHSFLIVFRVLCGEWIETMWDCMEVASQSMCLIVFMMVMVIGNLVVLNLFLALLLSSFSADNLAATDDDSEMNNLQIAVGRIQRGIDFTKKTLREFFQNTCIRNKKVLNEIKPLGELHNMKDSCISNHTTVELIKEPDCHKDSDGISSNEEKNMIDESDYMSFIHNPSLTVTVPIAMGESDFENLNTEEFSSESDIECSKEQLNQFSSSEGSTVNIQPLGEGEPIEVEPEESLEPEACFTEGCVRKFQCCQVNTEKGKWKMWWNLRKTCFRIVEHNWFETFIIFMILLSSGCVRKFQCCQVNTEKGKWKMWWNLRKTCFRIVEHNWFETFIIFMILLSSGALAFEDIYIEQKKTIKIVLEYADKVFTYIFILEMLLKWVAYGFAKYFTNAWCWLDFLIVDVVVNALLGAIPSIMNVLLVCLIFWLIFSIMGVNLFAGKYYHCVNTTDGERFPISVVNNKSECLMLNQSARWKNVKINFDNVGAGYLALLQVAQYYEFCQNYSRALETVTQVLAAFPDFLPAFIKKMKLFLTLRLGTNSRSSAELEQPEAVPNQKQLAAEICAEFTKHYTSQRDYEKAIKFYKEALVYCETDKKSSCKAYEYMGYIMEKEQAFRDAALNYEMAWKYGNQTNPAIAPVRQHDTADSKPCLNGYYTAAELKPYLERPSQDPNAPGASGKAFPTDKLSPEEQKEKEKGEAKHCFNLFASDQISLSRDLGPDTRPPECIEQKVKRCPPLPTTSIIIVFHNEAWSTLLRTVYSVLHTSPAIFLKEIILVDDASVDDYLKEPLDDYVKQLHIVKVVRQKERKGLITARLLGAAVATGDVLTFLDAHCECFHGWLEPLLARIAENYTVVVSPDITTIDLNTFEFMKPSPYGQNHNRGNFDWGLSFGWESLPDHEKKRRKDETYPIKTPTFAGGLFSISKEYFYYIGSYDEKMEIWGGENIEMSFRVWQCGGQLEIIPCSVVGHVFRTKSPHTFPKGTQVIARNEVRLAEVWMDDYKEIFYRRNQQAAQMAKEESFGDISQRLKLRQNLKCKNFSWYLKNVYPEGFLPDLIPLRFGAVKNMGKESCLDAGENNEGGKQLILYPCHGLGGNQYFEYSTHHEIRHNIQKELCLHATDEVVTLEECQFKGQNTHVTVEEKWELREDHLIVNPAANMCLAAKEEHPSLEPCNPADRFQKWTFI</sequence>
<dbReference type="CDD" id="cd02510">
    <property type="entry name" value="pp-GalNAc-T"/>
    <property type="match status" value="1"/>
</dbReference>
<dbReference type="InterPro" id="IPR029044">
    <property type="entry name" value="Nucleotide-diphossugar_trans"/>
</dbReference>
<keyword evidence="18" id="KW-1015">Disulfide bond</keyword>
<evidence type="ECO:0000256" key="13">
    <source>
        <dbReference type="ARBA" id="ARBA00022737"/>
    </source>
</evidence>
<dbReference type="InterPro" id="IPR005821">
    <property type="entry name" value="Ion_trans_dom"/>
</dbReference>
<keyword evidence="16" id="KW-0333">Golgi apparatus</keyword>
<dbReference type="FunFam" id="3.90.550.10:FF:000039">
    <property type="entry name" value="Polypeptide N-acetylgalactosaminyltransferase"/>
    <property type="match status" value="1"/>
</dbReference>
<dbReference type="GO" id="GO:0086010">
    <property type="term" value="P:membrane depolarization during action potential"/>
    <property type="evidence" value="ECO:0007669"/>
    <property type="project" value="TreeGrafter"/>
</dbReference>
<evidence type="ECO:0000256" key="15">
    <source>
        <dbReference type="ARBA" id="ARBA00022989"/>
    </source>
</evidence>
<dbReference type="UniPathway" id="UPA00378"/>
<feature type="region of interest" description="Disordered" evidence="23">
    <location>
        <begin position="28"/>
        <end position="60"/>
    </location>
</feature>
<dbReference type="SMART" id="SM00458">
    <property type="entry name" value="RICIN"/>
    <property type="match status" value="1"/>
</dbReference>
<keyword evidence="26" id="KW-0407">Ion channel</keyword>
<comment type="cofactor">
    <cofactor evidence="1">
        <name>Mn(2+)</name>
        <dbReference type="ChEBI" id="CHEBI:29035"/>
    </cofactor>
</comment>
<feature type="transmembrane region" description="Helical" evidence="24">
    <location>
        <begin position="168"/>
        <end position="188"/>
    </location>
</feature>
<dbReference type="Pfam" id="PF11933">
    <property type="entry name" value="Na_trans_cytopl"/>
    <property type="match status" value="1"/>
</dbReference>
<feature type="transmembrane region" description="Helical" evidence="24">
    <location>
        <begin position="700"/>
        <end position="718"/>
    </location>
</feature>
<keyword evidence="12" id="KW-0430">Lectin</keyword>
<dbReference type="InterPro" id="IPR045885">
    <property type="entry name" value="GalNAc-T"/>
</dbReference>
<dbReference type="FunFam" id="2.80.10.50:FF:000024">
    <property type="entry name" value="Polypeptide N-acetylgalactosaminyltransferase"/>
    <property type="match status" value="1"/>
</dbReference>
<feature type="transmembrane region" description="Helical" evidence="24">
    <location>
        <begin position="870"/>
        <end position="893"/>
    </location>
</feature>
<feature type="transmembrane region" description="Helical" evidence="24">
    <location>
        <begin position="316"/>
        <end position="343"/>
    </location>
</feature>
<dbReference type="FunFam" id="1.10.287.70:FF:000006">
    <property type="entry name" value="Sodium channel protein"/>
    <property type="match status" value="1"/>
</dbReference>
<evidence type="ECO:0000256" key="4">
    <source>
        <dbReference type="ARBA" id="ARBA00004922"/>
    </source>
</evidence>
<dbReference type="EMBL" id="SCEB01215540">
    <property type="protein sequence ID" value="RXM29034.1"/>
    <property type="molecule type" value="Genomic_DNA"/>
</dbReference>
<dbReference type="Gene3D" id="1.10.287.70">
    <property type="match status" value="2"/>
</dbReference>
<dbReference type="FunFam" id="1.20.120.350:FF:000002">
    <property type="entry name" value="Sodium channel protein"/>
    <property type="match status" value="1"/>
</dbReference>
<evidence type="ECO:0000256" key="24">
    <source>
        <dbReference type="SAM" id="Phobius"/>
    </source>
</evidence>
<dbReference type="Gene3D" id="3.90.550.10">
    <property type="entry name" value="Spore Coat Polysaccharide Biosynthesis Protein SpsA, Chain A"/>
    <property type="match status" value="1"/>
</dbReference>
<evidence type="ECO:0000256" key="14">
    <source>
        <dbReference type="ARBA" id="ARBA00022968"/>
    </source>
</evidence>
<dbReference type="InterPro" id="IPR011990">
    <property type="entry name" value="TPR-like_helical_dom_sf"/>
</dbReference>
<evidence type="ECO:0000256" key="9">
    <source>
        <dbReference type="ARBA" id="ARBA00022679"/>
    </source>
</evidence>
<accession>A0A444U1J0</accession>
<evidence type="ECO:0000256" key="17">
    <source>
        <dbReference type="ARBA" id="ARBA00023136"/>
    </source>
</evidence>
<feature type="compositionally biased region" description="Basic residues" evidence="23">
    <location>
        <begin position="411"/>
        <end position="422"/>
    </location>
</feature>
<evidence type="ECO:0000256" key="21">
    <source>
        <dbReference type="ARBA" id="ARBA00050905"/>
    </source>
</evidence>
<dbReference type="SUPFAM" id="SSF50370">
    <property type="entry name" value="Ricin B-like lectins"/>
    <property type="match status" value="1"/>
</dbReference>
<evidence type="ECO:0000256" key="20">
    <source>
        <dbReference type="ARBA" id="ARBA00023211"/>
    </source>
</evidence>
<keyword evidence="7" id="KW-1003">Cell membrane</keyword>
<dbReference type="Pfam" id="PF00535">
    <property type="entry name" value="Glycos_transf_2"/>
    <property type="match status" value="1"/>
</dbReference>
<keyword evidence="14" id="KW-0735">Signal-anchor</keyword>
<evidence type="ECO:0000256" key="12">
    <source>
        <dbReference type="ARBA" id="ARBA00022734"/>
    </source>
</evidence>
<dbReference type="GO" id="GO:0005248">
    <property type="term" value="F:voltage-gated sodium channel activity"/>
    <property type="evidence" value="ECO:0007669"/>
    <property type="project" value="InterPro"/>
</dbReference>
<dbReference type="PROSITE" id="PS50231">
    <property type="entry name" value="RICIN_B_LECTIN"/>
    <property type="match status" value="1"/>
</dbReference>
<dbReference type="FunFam" id="1.20.120.350:FF:000003">
    <property type="entry name" value="Voltage-dependent sodium channel"/>
    <property type="match status" value="1"/>
</dbReference>
<dbReference type="GO" id="GO:0030246">
    <property type="term" value="F:carbohydrate binding"/>
    <property type="evidence" value="ECO:0007669"/>
    <property type="project" value="UniProtKB-KW"/>
</dbReference>
<comment type="catalytic activity">
    <reaction evidence="22">
        <text>L-seryl-[protein] + UDP-N-acetyl-alpha-D-galactosamine = a 3-O-[N-acetyl-alpha-D-galactosaminyl]-L-seryl-[protein] + UDP + H(+)</text>
        <dbReference type="Rhea" id="RHEA:23956"/>
        <dbReference type="Rhea" id="RHEA-COMP:9863"/>
        <dbReference type="Rhea" id="RHEA-COMP:12788"/>
        <dbReference type="ChEBI" id="CHEBI:15378"/>
        <dbReference type="ChEBI" id="CHEBI:29999"/>
        <dbReference type="ChEBI" id="CHEBI:53604"/>
        <dbReference type="ChEBI" id="CHEBI:58223"/>
        <dbReference type="ChEBI" id="CHEBI:67138"/>
        <dbReference type="EC" id="2.4.1.41"/>
    </reaction>
</comment>
<organism evidence="26 27">
    <name type="scientific">Acipenser ruthenus</name>
    <name type="common">Sterlet sturgeon</name>
    <dbReference type="NCBI Taxonomy" id="7906"/>
    <lineage>
        <taxon>Eukaryota</taxon>
        <taxon>Metazoa</taxon>
        <taxon>Chordata</taxon>
        <taxon>Craniata</taxon>
        <taxon>Vertebrata</taxon>
        <taxon>Euteleostomi</taxon>
        <taxon>Actinopterygii</taxon>
        <taxon>Chondrostei</taxon>
        <taxon>Acipenseriformes</taxon>
        <taxon>Acipenseridae</taxon>
        <taxon>Acipenser</taxon>
    </lineage>
</organism>
<evidence type="ECO:0000256" key="8">
    <source>
        <dbReference type="ARBA" id="ARBA00022676"/>
    </source>
</evidence>
<evidence type="ECO:0000256" key="11">
    <source>
        <dbReference type="ARBA" id="ARBA00022723"/>
    </source>
</evidence>
<evidence type="ECO:0000256" key="3">
    <source>
        <dbReference type="ARBA" id="ARBA00004651"/>
    </source>
</evidence>
<dbReference type="Pfam" id="PF00520">
    <property type="entry name" value="Ion_trans"/>
    <property type="match status" value="4"/>
</dbReference>
<dbReference type="SUPFAM" id="SSF53448">
    <property type="entry name" value="Nucleotide-diphospho-sugar transferases"/>
    <property type="match status" value="1"/>
</dbReference>
<gene>
    <name evidence="26" type="ORF">EOD39_2390</name>
</gene>
<dbReference type="Pfam" id="PF06512">
    <property type="entry name" value="Na_trans_assoc"/>
    <property type="match status" value="2"/>
</dbReference>
<keyword evidence="13" id="KW-0677">Repeat</keyword>
<evidence type="ECO:0000256" key="6">
    <source>
        <dbReference type="ARBA" id="ARBA00012644"/>
    </source>
</evidence>
<evidence type="ECO:0000256" key="5">
    <source>
        <dbReference type="ARBA" id="ARBA00005680"/>
    </source>
</evidence>
<evidence type="ECO:0000256" key="10">
    <source>
        <dbReference type="ARBA" id="ARBA00022692"/>
    </source>
</evidence>
<comment type="catalytic activity">
    <reaction evidence="21">
        <text>L-threonyl-[protein] + UDP-N-acetyl-alpha-D-galactosamine = a 3-O-[N-acetyl-alpha-D-galactosaminyl]-L-threonyl-[protein] + UDP + H(+)</text>
        <dbReference type="Rhea" id="RHEA:52424"/>
        <dbReference type="Rhea" id="RHEA-COMP:11060"/>
        <dbReference type="Rhea" id="RHEA-COMP:11689"/>
        <dbReference type="ChEBI" id="CHEBI:15378"/>
        <dbReference type="ChEBI" id="CHEBI:30013"/>
        <dbReference type="ChEBI" id="CHEBI:58223"/>
        <dbReference type="ChEBI" id="CHEBI:67138"/>
        <dbReference type="ChEBI" id="CHEBI:87075"/>
        <dbReference type="EC" id="2.4.1.41"/>
    </reaction>
</comment>
<feature type="transmembrane region" description="Helical" evidence="24">
    <location>
        <begin position="1164"/>
        <end position="1182"/>
    </location>
</feature>
<feature type="region of interest" description="Disordered" evidence="23">
    <location>
        <begin position="394"/>
        <end position="441"/>
    </location>
</feature>
<dbReference type="SMR" id="A0A444U1J0"/>
<feature type="transmembrane region" description="Helical" evidence="24">
    <location>
        <begin position="1254"/>
        <end position="1274"/>
    </location>
</feature>
<keyword evidence="26" id="KW-0406">Ion transport</keyword>
<feature type="region of interest" description="Disordered" evidence="23">
    <location>
        <begin position="569"/>
        <end position="600"/>
    </location>
</feature>
<dbReference type="Pfam" id="PF00652">
    <property type="entry name" value="Ricin_B_lectin"/>
    <property type="match status" value="1"/>
</dbReference>
<dbReference type="InterPro" id="IPR024583">
    <property type="entry name" value="Na_trans_cytopl"/>
</dbReference>
<comment type="caution">
    <text evidence="26">The sequence shown here is derived from an EMBL/GenBank/DDBJ whole genome shotgun (WGS) entry which is preliminary data.</text>
</comment>
<keyword evidence="27" id="KW-1185">Reference proteome</keyword>
<feature type="transmembrane region" description="Helical" evidence="24">
    <location>
        <begin position="780"/>
        <end position="813"/>
    </location>
</feature>
<evidence type="ECO:0000256" key="1">
    <source>
        <dbReference type="ARBA" id="ARBA00001936"/>
    </source>
</evidence>
<name>A0A444U1J0_ACIRT</name>
<keyword evidence="10 24" id="KW-0812">Transmembrane</keyword>
<dbReference type="Gene3D" id="1.25.40.10">
    <property type="entry name" value="Tetratricopeptide repeat domain"/>
    <property type="match status" value="1"/>
</dbReference>
<dbReference type="GO" id="GO:0019228">
    <property type="term" value="P:neuronal action potential"/>
    <property type="evidence" value="ECO:0007669"/>
    <property type="project" value="TreeGrafter"/>
</dbReference>
<dbReference type="InterPro" id="IPR000772">
    <property type="entry name" value="Ricin_B_lectin"/>
</dbReference>
<dbReference type="InterPro" id="IPR010526">
    <property type="entry name" value="Na_trans_assoc_dom"/>
</dbReference>
<keyword evidence="11" id="KW-0479">Metal-binding</keyword>
<keyword evidence="20" id="KW-0464">Manganese</keyword>
<keyword evidence="9" id="KW-0808">Transferase</keyword>
<evidence type="ECO:0000259" key="25">
    <source>
        <dbReference type="SMART" id="SM00458"/>
    </source>
</evidence>
<dbReference type="GO" id="GO:0004653">
    <property type="term" value="F:polypeptide N-acetylgalactosaminyltransferase activity"/>
    <property type="evidence" value="ECO:0007669"/>
    <property type="project" value="UniProtKB-EC"/>
</dbReference>
<dbReference type="EC" id="2.4.1.41" evidence="6"/>
<evidence type="ECO:0000256" key="19">
    <source>
        <dbReference type="ARBA" id="ARBA00023180"/>
    </source>
</evidence>
<keyword evidence="15 24" id="KW-1133">Transmembrane helix</keyword>
<feature type="transmembrane region" description="Helical" evidence="24">
    <location>
        <begin position="670"/>
        <end position="688"/>
    </location>
</feature>
<dbReference type="PANTHER" id="PTHR10037:SF278">
    <property type="entry name" value="SODIUM CHANNEL PROTEIN TYPE 2 SUBUNIT ALPHA"/>
    <property type="match status" value="1"/>
</dbReference>
<feature type="transmembrane region" description="Helical" evidence="24">
    <location>
        <begin position="738"/>
        <end position="759"/>
    </location>
</feature>
<comment type="similarity">
    <text evidence="5">Belongs to the glycosyltransferase 2 family. GalNAc-T subfamily.</text>
</comment>
<evidence type="ECO:0000256" key="16">
    <source>
        <dbReference type="ARBA" id="ARBA00023034"/>
    </source>
</evidence>
<dbReference type="InterPro" id="IPR019734">
    <property type="entry name" value="TPR_rpt"/>
</dbReference>
<feature type="region of interest" description="Disordered" evidence="23">
    <location>
        <begin position="1500"/>
        <end position="1529"/>
    </location>
</feature>
<keyword evidence="26" id="KW-0813">Transport</keyword>
<dbReference type="Proteomes" id="UP000289886">
    <property type="component" value="Unassembled WGS sequence"/>
</dbReference>
<evidence type="ECO:0000256" key="22">
    <source>
        <dbReference type="ARBA" id="ARBA00052209"/>
    </source>
</evidence>
<feature type="transmembrane region" description="Helical" evidence="24">
    <location>
        <begin position="1203"/>
        <end position="1222"/>
    </location>
</feature>
<dbReference type="Pfam" id="PF25063">
    <property type="entry name" value="ARM_TT21_C"/>
    <property type="match status" value="1"/>
</dbReference>
<evidence type="ECO:0000256" key="23">
    <source>
        <dbReference type="SAM" id="MobiDB-lite"/>
    </source>
</evidence>
<protein>
    <recommendedName>
        <fullName evidence="6">polypeptide N-acetylgalactosaminyltransferase</fullName>
        <ecNumber evidence="6">2.4.1.41</ecNumber>
    </recommendedName>
</protein>
<dbReference type="SUPFAM" id="SSF81324">
    <property type="entry name" value="Voltage-gated potassium channels"/>
    <property type="match status" value="3"/>
</dbReference>
<dbReference type="InterPro" id="IPR035992">
    <property type="entry name" value="Ricin_B-like_lectins"/>
</dbReference>
<dbReference type="Gene3D" id="2.80.10.50">
    <property type="match status" value="1"/>
</dbReference>
<evidence type="ECO:0000313" key="27">
    <source>
        <dbReference type="Proteomes" id="UP000289886"/>
    </source>
</evidence>
<evidence type="ECO:0000256" key="18">
    <source>
        <dbReference type="ARBA" id="ARBA00023157"/>
    </source>
</evidence>
<evidence type="ECO:0000256" key="7">
    <source>
        <dbReference type="ARBA" id="ARBA00022475"/>
    </source>
</evidence>
<comment type="subcellular location">
    <subcellularLocation>
        <location evidence="3">Cell membrane</location>
        <topology evidence="3">Multi-pass membrane protein</topology>
    </subcellularLocation>
    <subcellularLocation>
        <location evidence="2">Golgi apparatus membrane</location>
        <topology evidence="2">Single-pass type II membrane protein</topology>
    </subcellularLocation>
</comment>
<keyword evidence="8" id="KW-0328">Glycosyltransferase</keyword>
<reference evidence="26 27" key="1">
    <citation type="submission" date="2019-01" db="EMBL/GenBank/DDBJ databases">
        <title>Draft Genome and Complete Hox-Cluster Characterization of the Sterlet Sturgeon (Acipenser ruthenus).</title>
        <authorList>
            <person name="Wei Q."/>
        </authorList>
    </citation>
    <scope>NUCLEOTIDE SEQUENCE [LARGE SCALE GENOMIC DNA]</scope>
    <source>
        <strain evidence="26">WHYD16114868_AA</strain>
        <tissue evidence="26">Blood</tissue>
    </source>
</reference>
<dbReference type="SMART" id="SM00028">
    <property type="entry name" value="TPR"/>
    <property type="match status" value="2"/>
</dbReference>
<dbReference type="Gene3D" id="1.20.120.350">
    <property type="entry name" value="Voltage-gated potassium channels. Chain C"/>
    <property type="match status" value="2"/>
</dbReference>
<dbReference type="GO" id="GO:0001518">
    <property type="term" value="C:voltage-gated sodium channel complex"/>
    <property type="evidence" value="ECO:0007669"/>
    <property type="project" value="InterPro"/>
</dbReference>